<proteinExistence type="predicted"/>
<reference evidence="1 2" key="1">
    <citation type="submission" date="2016-10" db="EMBL/GenBank/DDBJ databases">
        <authorList>
            <person name="de Groot N.N."/>
        </authorList>
    </citation>
    <scope>NUCLEOTIDE SEQUENCE [LARGE SCALE GENOMIC DNA]</scope>
    <source>
        <strain evidence="1 2">CGMCC 1.10331</strain>
    </source>
</reference>
<organism evidence="1 2">
    <name type="scientific">Halobellus limi</name>
    <dbReference type="NCBI Taxonomy" id="699433"/>
    <lineage>
        <taxon>Archaea</taxon>
        <taxon>Methanobacteriati</taxon>
        <taxon>Methanobacteriota</taxon>
        <taxon>Stenosarchaea group</taxon>
        <taxon>Halobacteria</taxon>
        <taxon>Halobacteriales</taxon>
        <taxon>Haloferacaceae</taxon>
        <taxon>Halobellus</taxon>
    </lineage>
</organism>
<accession>A0A1H6BPQ7</accession>
<dbReference type="AlphaFoldDB" id="A0A1H6BPQ7"/>
<evidence type="ECO:0000313" key="2">
    <source>
        <dbReference type="Proteomes" id="UP000236740"/>
    </source>
</evidence>
<evidence type="ECO:0000313" key="1">
    <source>
        <dbReference type="EMBL" id="SEG62612.1"/>
    </source>
</evidence>
<dbReference type="EMBL" id="FNVN01000005">
    <property type="protein sequence ID" value="SEG62612.1"/>
    <property type="molecule type" value="Genomic_DNA"/>
</dbReference>
<sequence length="220" mass="23953">MCLTVSGVDGEVSLSAALNIPDMLERTFHEELNAGKCQGEMDDDTKLSFRWAGKVASSLGHSHQSHRMLDSSVEYSPCNRLQNAVGYTGASALVSAYLLKMVVFSMPAGLLLGTGSRLRRLLGSRRRPVSRGYADGPGLDHVNERCGVRRFLPVGRQPVSASSPRPSPADSLRTRRRITARVRARLGGKLRGLRRLAVATSAGFWLYTRDLEIRASADAS</sequence>
<dbReference type="Proteomes" id="UP000236740">
    <property type="component" value="Unassembled WGS sequence"/>
</dbReference>
<protein>
    <submittedName>
        <fullName evidence="1">Uncharacterized protein</fullName>
    </submittedName>
</protein>
<keyword evidence="2" id="KW-1185">Reference proteome</keyword>
<name>A0A1H6BPQ7_9EURY</name>
<gene>
    <name evidence="1" type="ORF">SAMN04488133_2909</name>
</gene>